<dbReference type="Proteomes" id="UP000270299">
    <property type="component" value="Unassembled WGS sequence"/>
</dbReference>
<sequence length="61" mass="7139">MMNRIPDEDPVEYNEDEDLAVLPDDDEELDFDVAALPDEERPIDELEFESDDDLDPDDLER</sequence>
<feature type="region of interest" description="Disordered" evidence="1">
    <location>
        <begin position="35"/>
        <end position="61"/>
    </location>
</feature>
<gene>
    <name evidence="2" type="ORF">D9V29_05025</name>
</gene>
<name>A0A3L6ZX69_9MICO</name>
<accession>A0A3L6ZX69</accession>
<reference evidence="2 3" key="1">
    <citation type="submission" date="2018-10" db="EMBL/GenBank/DDBJ databases">
        <authorList>
            <person name="Li J."/>
        </authorList>
    </citation>
    <scope>NUCLEOTIDE SEQUENCE [LARGE SCALE GENOMIC DNA]</scope>
    <source>
        <strain evidence="2 3">CCTCC AB209002</strain>
    </source>
</reference>
<protein>
    <submittedName>
        <fullName evidence="2">Uncharacterized protein</fullName>
    </submittedName>
</protein>
<dbReference type="RefSeq" id="WP_121672226.1">
    <property type="nucleotide sequence ID" value="NZ_BMXM01000001.1"/>
</dbReference>
<keyword evidence="3" id="KW-1185">Reference proteome</keyword>
<evidence type="ECO:0000313" key="2">
    <source>
        <dbReference type="EMBL" id="RLP72507.1"/>
    </source>
</evidence>
<organism evidence="2 3">
    <name type="scientific">Mycetocola manganoxydans</name>
    <dbReference type="NCBI Taxonomy" id="699879"/>
    <lineage>
        <taxon>Bacteria</taxon>
        <taxon>Bacillati</taxon>
        <taxon>Actinomycetota</taxon>
        <taxon>Actinomycetes</taxon>
        <taxon>Micrococcales</taxon>
        <taxon>Microbacteriaceae</taxon>
        <taxon>Mycetocola</taxon>
    </lineage>
</organism>
<proteinExistence type="predicted"/>
<evidence type="ECO:0000256" key="1">
    <source>
        <dbReference type="SAM" id="MobiDB-lite"/>
    </source>
</evidence>
<feature type="compositionally biased region" description="Acidic residues" evidence="1">
    <location>
        <begin position="45"/>
        <end position="61"/>
    </location>
</feature>
<comment type="caution">
    <text evidence="2">The sequence shown here is derived from an EMBL/GenBank/DDBJ whole genome shotgun (WGS) entry which is preliminary data.</text>
</comment>
<dbReference type="EMBL" id="RCUV01000005">
    <property type="protein sequence ID" value="RLP72507.1"/>
    <property type="molecule type" value="Genomic_DNA"/>
</dbReference>
<dbReference type="AlphaFoldDB" id="A0A3L6ZX69"/>
<evidence type="ECO:0000313" key="3">
    <source>
        <dbReference type="Proteomes" id="UP000270299"/>
    </source>
</evidence>